<dbReference type="AlphaFoldDB" id="A0A4U0W7F9"/>
<gene>
    <name evidence="5" type="ORF">B0A49_13540</name>
</gene>
<dbReference type="GO" id="GO:0003824">
    <property type="term" value="F:catalytic activity"/>
    <property type="evidence" value="ECO:0007669"/>
    <property type="project" value="InterPro"/>
</dbReference>
<dbReference type="EMBL" id="NAJN01002073">
    <property type="protein sequence ID" value="TKA58192.1"/>
    <property type="molecule type" value="Genomic_DNA"/>
</dbReference>
<protein>
    <recommendedName>
        <fullName evidence="4">CCHC-type domain-containing protein</fullName>
    </recommendedName>
</protein>
<organism evidence="5 6">
    <name type="scientific">Cryomyces minteri</name>
    <dbReference type="NCBI Taxonomy" id="331657"/>
    <lineage>
        <taxon>Eukaryota</taxon>
        <taxon>Fungi</taxon>
        <taxon>Dikarya</taxon>
        <taxon>Ascomycota</taxon>
        <taxon>Pezizomycotina</taxon>
        <taxon>Dothideomycetes</taxon>
        <taxon>Dothideomycetes incertae sedis</taxon>
        <taxon>Cryomyces</taxon>
    </lineage>
</organism>
<keyword evidence="1" id="KW-0479">Metal-binding</keyword>
<keyword evidence="6" id="KW-1185">Reference proteome</keyword>
<evidence type="ECO:0000313" key="6">
    <source>
        <dbReference type="Proteomes" id="UP000308768"/>
    </source>
</evidence>
<dbReference type="InterPro" id="IPR001878">
    <property type="entry name" value="Znf_CCHC"/>
</dbReference>
<evidence type="ECO:0000313" key="5">
    <source>
        <dbReference type="EMBL" id="TKA58192.1"/>
    </source>
</evidence>
<dbReference type="SUPFAM" id="SSF56219">
    <property type="entry name" value="DNase I-like"/>
    <property type="match status" value="1"/>
</dbReference>
<evidence type="ECO:0000256" key="2">
    <source>
        <dbReference type="SAM" id="Coils"/>
    </source>
</evidence>
<dbReference type="GO" id="GO:0003676">
    <property type="term" value="F:nucleic acid binding"/>
    <property type="evidence" value="ECO:0007669"/>
    <property type="project" value="InterPro"/>
</dbReference>
<keyword evidence="2" id="KW-0175">Coiled coil</keyword>
<evidence type="ECO:0000256" key="3">
    <source>
        <dbReference type="SAM" id="MobiDB-lite"/>
    </source>
</evidence>
<evidence type="ECO:0000256" key="1">
    <source>
        <dbReference type="PROSITE-ProRule" id="PRU00047"/>
    </source>
</evidence>
<feature type="region of interest" description="Disordered" evidence="3">
    <location>
        <begin position="1"/>
        <end position="53"/>
    </location>
</feature>
<accession>A0A4U0W7F9</accession>
<keyword evidence="1" id="KW-0863">Zinc-finger</keyword>
<sequence length="611" mass="68807">MEDPGSPGDTITVLGMGVQQEAAAKRGPGRPKARAKRRRHQEDEGDTDFDAPVSFNATVDAGFTRATRFNSGSNSKDPGVETLVQLITGLQKTLAEQRETQAREKKAAETAGEAAKAVEEAAKATKELRDQIESLKEDIKALSPADEEKRIVNIDARRARCEKKDIAKVKDKLERALRAHEATNGAKIDFIRTLSGDRIEVCFETEEQCKQAMQNLRWLEVAMPGARLKGETWYPIKCDGVAKFMVIDPEGDGQKFRDNVLEEFKKDNSTITVDCEAKKVVWLSKNKDKDVGSLAIWLSRKEAAEYLLQYVTVRFGASAAYSAPFIRKDNPGPCFNCNKYGHVQSRCKNRAACGICAQEHQTRDCQNKDNARCAACGGPHRVADRGCPAHPQRQNDWQLYRRHSNCYVMPVESLRILQLNVAKRREVQWSLINDRDTTDFDILLIAEPFIYSTDNDDKARLTDHRRWETFTPTVMRTSGHVRHSFRAAVWVNSRVQAQAISVPSPDITAVQIQSEDGPILLFSVYVPRAGQAVHRDEDTLQESLQLLQETIQRIQRKEGDSLQVVVAGDFNRHDQVWGGNGVSEDPRQGEGDEILHFMQDFDLQLCYHEEP</sequence>
<dbReference type="InterPro" id="IPR005135">
    <property type="entry name" value="Endo/exonuclease/phosphatase"/>
</dbReference>
<name>A0A4U0W7F9_9PEZI</name>
<evidence type="ECO:0000259" key="4">
    <source>
        <dbReference type="PROSITE" id="PS50158"/>
    </source>
</evidence>
<dbReference type="Proteomes" id="UP000308768">
    <property type="component" value="Unassembled WGS sequence"/>
</dbReference>
<dbReference type="GO" id="GO:0008270">
    <property type="term" value="F:zinc ion binding"/>
    <property type="evidence" value="ECO:0007669"/>
    <property type="project" value="UniProtKB-KW"/>
</dbReference>
<feature type="compositionally biased region" description="Basic residues" evidence="3">
    <location>
        <begin position="27"/>
        <end position="39"/>
    </location>
</feature>
<keyword evidence="1" id="KW-0862">Zinc</keyword>
<proteinExistence type="predicted"/>
<dbReference type="OrthoDB" id="3942891at2759"/>
<dbReference type="Pfam" id="PF14529">
    <property type="entry name" value="Exo_endo_phos_2"/>
    <property type="match status" value="1"/>
</dbReference>
<feature type="coiled-coil region" evidence="2">
    <location>
        <begin position="114"/>
        <end position="183"/>
    </location>
</feature>
<feature type="domain" description="CCHC-type" evidence="4">
    <location>
        <begin position="334"/>
        <end position="349"/>
    </location>
</feature>
<dbReference type="PROSITE" id="PS50158">
    <property type="entry name" value="ZF_CCHC"/>
    <property type="match status" value="1"/>
</dbReference>
<dbReference type="InterPro" id="IPR036691">
    <property type="entry name" value="Endo/exonu/phosph_ase_sf"/>
</dbReference>
<dbReference type="STRING" id="331657.A0A4U0W7F9"/>
<reference evidence="5 6" key="1">
    <citation type="submission" date="2017-03" db="EMBL/GenBank/DDBJ databases">
        <title>Genomes of endolithic fungi from Antarctica.</title>
        <authorList>
            <person name="Coleine C."/>
            <person name="Masonjones S."/>
            <person name="Stajich J.E."/>
        </authorList>
    </citation>
    <scope>NUCLEOTIDE SEQUENCE [LARGE SCALE GENOMIC DNA]</scope>
    <source>
        <strain evidence="5 6">CCFEE 5187</strain>
    </source>
</reference>
<dbReference type="Gene3D" id="3.60.10.10">
    <property type="entry name" value="Endonuclease/exonuclease/phosphatase"/>
    <property type="match status" value="1"/>
</dbReference>
<comment type="caution">
    <text evidence="5">The sequence shown here is derived from an EMBL/GenBank/DDBJ whole genome shotgun (WGS) entry which is preliminary data.</text>
</comment>